<gene>
    <name evidence="2" type="ORF">METZ01_LOCUS117598</name>
</gene>
<dbReference type="Gene3D" id="3.60.60.10">
    <property type="entry name" value="Penicillin V Acylase, Chain A"/>
    <property type="match status" value="1"/>
</dbReference>
<protein>
    <recommendedName>
        <fullName evidence="1">Peptidase C45 hydrolase domain-containing protein</fullName>
    </recommendedName>
</protein>
<evidence type="ECO:0000313" key="2">
    <source>
        <dbReference type="EMBL" id="SVA64744.1"/>
    </source>
</evidence>
<dbReference type="Pfam" id="PF03417">
    <property type="entry name" value="AAT"/>
    <property type="match status" value="1"/>
</dbReference>
<evidence type="ECO:0000259" key="1">
    <source>
        <dbReference type="Pfam" id="PF03417"/>
    </source>
</evidence>
<organism evidence="2">
    <name type="scientific">marine metagenome</name>
    <dbReference type="NCBI Taxonomy" id="408172"/>
    <lineage>
        <taxon>unclassified sequences</taxon>
        <taxon>metagenomes</taxon>
        <taxon>ecological metagenomes</taxon>
    </lineage>
</organism>
<proteinExistence type="predicted"/>
<sequence>MSGIRRNFQNLYDNCTTAGATGSVSFDGNSIIGSTSDDPFTTRTRLVVVSPKNGHKFIATQIVSGDTSKIPDFNNMHTRGLNDKGFAYTWSAAGPNPDIEPISSQAIGVPFYQFGQLLLSEADSVEDAIGLLESFPRAIHGNFLFADTTGEIALIEVSTRSLNIETRISDGWIGRSNHWISEQMGKISQTPQVTDSTVVRYDRILTLMNERECKVDLDFLASCFSDHCTLNETGWSICAHGYTRNQNREGRGGTVSSEIILPSKGVMNYCYGWPCGGNVDYPEDQVYQDRSWGEYLSFDLDKLDTGEYVTVDGRLTPLAISYLSQRK</sequence>
<dbReference type="NCBIfam" id="NF040521">
    <property type="entry name" value="C45_proenzyme"/>
    <property type="match status" value="1"/>
</dbReference>
<dbReference type="EMBL" id="UINC01015361">
    <property type="protein sequence ID" value="SVA64744.1"/>
    <property type="molecule type" value="Genomic_DNA"/>
</dbReference>
<dbReference type="InterPro" id="IPR047794">
    <property type="entry name" value="C45_proenzyme-like"/>
</dbReference>
<dbReference type="AlphaFoldDB" id="A0A381XJ03"/>
<name>A0A381XJ03_9ZZZZ</name>
<dbReference type="SUPFAM" id="SSF56235">
    <property type="entry name" value="N-terminal nucleophile aminohydrolases (Ntn hydrolases)"/>
    <property type="match status" value="1"/>
</dbReference>
<reference evidence="2" key="1">
    <citation type="submission" date="2018-05" db="EMBL/GenBank/DDBJ databases">
        <authorList>
            <person name="Lanie J.A."/>
            <person name="Ng W.-L."/>
            <person name="Kazmierczak K.M."/>
            <person name="Andrzejewski T.M."/>
            <person name="Davidsen T.M."/>
            <person name="Wayne K.J."/>
            <person name="Tettelin H."/>
            <person name="Glass J.I."/>
            <person name="Rusch D."/>
            <person name="Podicherti R."/>
            <person name="Tsui H.-C.T."/>
            <person name="Winkler M.E."/>
        </authorList>
    </citation>
    <scope>NUCLEOTIDE SEQUENCE</scope>
</reference>
<dbReference type="InterPro" id="IPR029055">
    <property type="entry name" value="Ntn_hydrolases_N"/>
</dbReference>
<dbReference type="InterPro" id="IPR005079">
    <property type="entry name" value="Peptidase_C45_hydrolase"/>
</dbReference>
<accession>A0A381XJ03</accession>
<feature type="domain" description="Peptidase C45 hydrolase" evidence="1">
    <location>
        <begin position="31"/>
        <end position="213"/>
    </location>
</feature>